<dbReference type="SMART" id="SM00420">
    <property type="entry name" value="HTH_DEOR"/>
    <property type="match status" value="1"/>
</dbReference>
<feature type="domain" description="HTH deoR-type" evidence="5">
    <location>
        <begin position="6"/>
        <end position="61"/>
    </location>
</feature>
<keyword evidence="1" id="KW-0678">Repressor</keyword>
<dbReference type="PANTHER" id="PTHR30363">
    <property type="entry name" value="HTH-TYPE TRANSCRIPTIONAL REGULATOR SRLR-RELATED"/>
    <property type="match status" value="1"/>
</dbReference>
<evidence type="ECO:0000313" key="6">
    <source>
        <dbReference type="EMBL" id="MDS9470049.1"/>
    </source>
</evidence>
<accession>A0ABU2HZL6</accession>
<dbReference type="InterPro" id="IPR037171">
    <property type="entry name" value="NagB/RpiA_transferase-like"/>
</dbReference>
<dbReference type="Gene3D" id="1.10.10.10">
    <property type="entry name" value="Winged helix-like DNA-binding domain superfamily/Winged helix DNA-binding domain"/>
    <property type="match status" value="1"/>
</dbReference>
<gene>
    <name evidence="6" type="ORF">RGQ15_21080</name>
</gene>
<dbReference type="SUPFAM" id="SSF100950">
    <property type="entry name" value="NagB/RpiA/CoA transferase-like"/>
    <property type="match status" value="1"/>
</dbReference>
<dbReference type="InterPro" id="IPR036388">
    <property type="entry name" value="WH-like_DNA-bd_sf"/>
</dbReference>
<evidence type="ECO:0000313" key="7">
    <source>
        <dbReference type="Proteomes" id="UP001269144"/>
    </source>
</evidence>
<dbReference type="PROSITE" id="PS51000">
    <property type="entry name" value="HTH_DEOR_2"/>
    <property type="match status" value="1"/>
</dbReference>
<evidence type="ECO:0000256" key="2">
    <source>
        <dbReference type="ARBA" id="ARBA00023015"/>
    </source>
</evidence>
<evidence type="ECO:0000256" key="4">
    <source>
        <dbReference type="ARBA" id="ARBA00023163"/>
    </source>
</evidence>
<organism evidence="6 7">
    <name type="scientific">Paracoccus aurantius</name>
    <dbReference type="NCBI Taxonomy" id="3073814"/>
    <lineage>
        <taxon>Bacteria</taxon>
        <taxon>Pseudomonadati</taxon>
        <taxon>Pseudomonadota</taxon>
        <taxon>Alphaproteobacteria</taxon>
        <taxon>Rhodobacterales</taxon>
        <taxon>Paracoccaceae</taxon>
        <taxon>Paracoccus</taxon>
    </lineage>
</organism>
<dbReference type="PRINTS" id="PR00037">
    <property type="entry name" value="HTHLACR"/>
</dbReference>
<sequence length="255" mass="27530">MRQSEISRRRDLIVNLLSSYGELSAGSLADMLKVTVQTVRADLRALDEGGLVRRRHGVANLATPTENLSYQPRLAVSRAEKDRIGAAVAELIPAGASVAMGTGTTVEACARALARHEGLTVFTNNIHAVLALRAAPGISLSLAGGVVRLRDLDFVGAESTEFFSRIKPDHAIYSLGGVAENGQLLDFNMDEIRARRAIHDCARNRIIVIDHTKIGRLAHYSQGLLWDAETIVCSGALPELTAERLRAEGRSLICV</sequence>
<protein>
    <submittedName>
        <fullName evidence="6">DeoR/GlpR family DNA-binding transcription regulator</fullName>
    </submittedName>
</protein>
<dbReference type="PANTHER" id="PTHR30363:SF4">
    <property type="entry name" value="GLYCEROL-3-PHOSPHATE REGULON REPRESSOR"/>
    <property type="match status" value="1"/>
</dbReference>
<keyword evidence="7" id="KW-1185">Reference proteome</keyword>
<dbReference type="Gene3D" id="3.30.750.70">
    <property type="entry name" value="4-hydroxybutyrate coenzyme like domains"/>
    <property type="match status" value="1"/>
</dbReference>
<dbReference type="InterPro" id="IPR014036">
    <property type="entry name" value="DeoR-like_C"/>
</dbReference>
<dbReference type="SMART" id="SM01134">
    <property type="entry name" value="DeoRC"/>
    <property type="match status" value="1"/>
</dbReference>
<reference evidence="7" key="1">
    <citation type="submission" date="2023-07" db="EMBL/GenBank/DDBJ databases">
        <title>Paracoccus sp. MBLB3053 whole genome sequence.</title>
        <authorList>
            <person name="Hwang C.Y."/>
            <person name="Cho E.-S."/>
            <person name="Seo M.-J."/>
        </authorList>
    </citation>
    <scope>NUCLEOTIDE SEQUENCE [LARGE SCALE GENOMIC DNA]</scope>
    <source>
        <strain evidence="7">MBLB3053</strain>
    </source>
</reference>
<dbReference type="InterPro" id="IPR050313">
    <property type="entry name" value="Carb_Metab_HTH_regulators"/>
</dbReference>
<dbReference type="GO" id="GO:0003677">
    <property type="term" value="F:DNA binding"/>
    <property type="evidence" value="ECO:0007669"/>
    <property type="project" value="UniProtKB-KW"/>
</dbReference>
<proteinExistence type="predicted"/>
<dbReference type="InterPro" id="IPR001034">
    <property type="entry name" value="DeoR_HTH"/>
</dbReference>
<name>A0ABU2HZL6_9RHOB</name>
<evidence type="ECO:0000259" key="5">
    <source>
        <dbReference type="PROSITE" id="PS51000"/>
    </source>
</evidence>
<keyword evidence="4" id="KW-0804">Transcription</keyword>
<dbReference type="Pfam" id="PF00455">
    <property type="entry name" value="DeoRC"/>
    <property type="match status" value="1"/>
</dbReference>
<comment type="caution">
    <text evidence="6">The sequence shown here is derived from an EMBL/GenBank/DDBJ whole genome shotgun (WGS) entry which is preliminary data.</text>
</comment>
<keyword evidence="3 6" id="KW-0238">DNA-binding</keyword>
<evidence type="ECO:0000256" key="1">
    <source>
        <dbReference type="ARBA" id="ARBA00022491"/>
    </source>
</evidence>
<dbReference type="PROSITE" id="PS00894">
    <property type="entry name" value="HTH_DEOR_1"/>
    <property type="match status" value="1"/>
</dbReference>
<dbReference type="InterPro" id="IPR036390">
    <property type="entry name" value="WH_DNA-bd_sf"/>
</dbReference>
<dbReference type="InterPro" id="IPR018356">
    <property type="entry name" value="Tscrpt_reg_HTH_DeoR_CS"/>
</dbReference>
<dbReference type="SUPFAM" id="SSF46785">
    <property type="entry name" value="Winged helix' DNA-binding domain"/>
    <property type="match status" value="1"/>
</dbReference>
<dbReference type="Pfam" id="PF08220">
    <property type="entry name" value="HTH_DeoR"/>
    <property type="match status" value="1"/>
</dbReference>
<dbReference type="Proteomes" id="UP001269144">
    <property type="component" value="Unassembled WGS sequence"/>
</dbReference>
<evidence type="ECO:0000256" key="3">
    <source>
        <dbReference type="ARBA" id="ARBA00023125"/>
    </source>
</evidence>
<keyword evidence="2" id="KW-0805">Transcription regulation</keyword>
<dbReference type="EMBL" id="JAVQLW010000005">
    <property type="protein sequence ID" value="MDS9470049.1"/>
    <property type="molecule type" value="Genomic_DNA"/>
</dbReference>